<comment type="caution">
    <text evidence="9">The sequence shown here is derived from an EMBL/GenBank/DDBJ whole genome shotgun (WGS) entry which is preliminary data.</text>
</comment>
<sequence length="400" mass="43312">MNNKKKWGLIFAICFSGFGTYSDNIIIPLLTRIYEEFPDTSLFLQNYIISGSAAASLAAALLSGFLMKRFSKKTLLITGTILFIFGGTAGFFTKDILFLAVTRTIDAISDGLLLSVSNSLIIELFTDEAQRGRVFGWSNASSCIYGIFASFLSGVIALYSWKSAFLINLISVATLILILRFVPFRPPASDSGEKKSAPAVSGISRHYRLHAILNLLLMFLMGACGSQIYLMIDLYLSENKIGNSVLSGMLTAVSTLVSVLACVVFPRIYTLVSKYTLTFLLGVSGLSLTGFAVWRSVPLLIIAAAAAGFAIGASLVYYPLHIGSIVPAGTSEFYMSLVTADQYFYMIIGPYLPSFIGTFTGSTSITTSFFYSGVLLLLLGAISFLTISVLRVKKKINGPR</sequence>
<reference evidence="9" key="1">
    <citation type="submission" date="2020-10" db="EMBL/GenBank/DDBJ databases">
        <authorList>
            <person name="Gilroy R."/>
        </authorList>
    </citation>
    <scope>NUCLEOTIDE SEQUENCE</scope>
    <source>
        <strain evidence="9">CHK188-20938</strain>
    </source>
</reference>
<evidence type="ECO:0000313" key="10">
    <source>
        <dbReference type="Proteomes" id="UP000824169"/>
    </source>
</evidence>
<evidence type="ECO:0000256" key="7">
    <source>
        <dbReference type="SAM" id="Phobius"/>
    </source>
</evidence>
<feature type="transmembrane region" description="Helical" evidence="7">
    <location>
        <begin position="46"/>
        <end position="67"/>
    </location>
</feature>
<dbReference type="InterPro" id="IPR036259">
    <property type="entry name" value="MFS_trans_sf"/>
</dbReference>
<reference evidence="9" key="2">
    <citation type="journal article" date="2021" name="PeerJ">
        <title>Extensive microbial diversity within the chicken gut microbiome revealed by metagenomics and culture.</title>
        <authorList>
            <person name="Gilroy R."/>
            <person name="Ravi A."/>
            <person name="Getino M."/>
            <person name="Pursley I."/>
            <person name="Horton D.L."/>
            <person name="Alikhan N.F."/>
            <person name="Baker D."/>
            <person name="Gharbi K."/>
            <person name="Hall N."/>
            <person name="Watson M."/>
            <person name="Adriaenssens E.M."/>
            <person name="Foster-Nyarko E."/>
            <person name="Jarju S."/>
            <person name="Secka A."/>
            <person name="Antonio M."/>
            <person name="Oren A."/>
            <person name="Chaudhuri R.R."/>
            <person name="La Ragione R."/>
            <person name="Hildebrand F."/>
            <person name="Pallen M.J."/>
        </authorList>
    </citation>
    <scope>NUCLEOTIDE SEQUENCE</scope>
    <source>
        <strain evidence="9">CHK188-20938</strain>
    </source>
</reference>
<dbReference type="PANTHER" id="PTHR43124:SF3">
    <property type="entry name" value="CHLORAMPHENICOL EFFLUX PUMP RV0191"/>
    <property type="match status" value="1"/>
</dbReference>
<comment type="subcellular location">
    <subcellularLocation>
        <location evidence="1">Cell membrane</location>
        <topology evidence="1">Multi-pass membrane protein</topology>
    </subcellularLocation>
</comment>
<name>A0A9D1TAZ5_9FIRM</name>
<keyword evidence="5 7" id="KW-1133">Transmembrane helix</keyword>
<evidence type="ECO:0000256" key="3">
    <source>
        <dbReference type="ARBA" id="ARBA00022475"/>
    </source>
</evidence>
<feature type="transmembrane region" description="Helical" evidence="7">
    <location>
        <begin position="74"/>
        <end position="93"/>
    </location>
</feature>
<feature type="transmembrane region" description="Helical" evidence="7">
    <location>
        <begin position="300"/>
        <end position="322"/>
    </location>
</feature>
<dbReference type="Gene3D" id="1.20.1250.20">
    <property type="entry name" value="MFS general substrate transporter like domains"/>
    <property type="match status" value="1"/>
</dbReference>
<keyword evidence="2" id="KW-0813">Transport</keyword>
<dbReference type="Proteomes" id="UP000824169">
    <property type="component" value="Unassembled WGS sequence"/>
</dbReference>
<dbReference type="PANTHER" id="PTHR43124">
    <property type="entry name" value="PURINE EFFLUX PUMP PBUE"/>
    <property type="match status" value="1"/>
</dbReference>
<feature type="transmembrane region" description="Helical" evidence="7">
    <location>
        <begin position="165"/>
        <end position="182"/>
    </location>
</feature>
<dbReference type="EMBL" id="DVOO01000030">
    <property type="protein sequence ID" value="HIV26111.1"/>
    <property type="molecule type" value="Genomic_DNA"/>
</dbReference>
<organism evidence="9 10">
    <name type="scientific">Candidatus Scatomonas pullistercoris</name>
    <dbReference type="NCBI Taxonomy" id="2840920"/>
    <lineage>
        <taxon>Bacteria</taxon>
        <taxon>Bacillati</taxon>
        <taxon>Bacillota</taxon>
        <taxon>Clostridia</taxon>
        <taxon>Lachnospirales</taxon>
        <taxon>Lachnospiraceae</taxon>
        <taxon>Lachnospiraceae incertae sedis</taxon>
        <taxon>Candidatus Scatomonas</taxon>
    </lineage>
</organism>
<dbReference type="InterPro" id="IPR020846">
    <property type="entry name" value="MFS_dom"/>
</dbReference>
<dbReference type="PROSITE" id="PS50850">
    <property type="entry name" value="MFS"/>
    <property type="match status" value="1"/>
</dbReference>
<dbReference type="GO" id="GO:0022857">
    <property type="term" value="F:transmembrane transporter activity"/>
    <property type="evidence" value="ECO:0007669"/>
    <property type="project" value="InterPro"/>
</dbReference>
<keyword evidence="4 7" id="KW-0812">Transmembrane</keyword>
<keyword evidence="6 7" id="KW-0472">Membrane</keyword>
<dbReference type="SUPFAM" id="SSF103473">
    <property type="entry name" value="MFS general substrate transporter"/>
    <property type="match status" value="1"/>
</dbReference>
<feature type="transmembrane region" description="Helical" evidence="7">
    <location>
        <begin position="105"/>
        <end position="125"/>
    </location>
</feature>
<feature type="transmembrane region" description="Helical" evidence="7">
    <location>
        <begin position="369"/>
        <end position="390"/>
    </location>
</feature>
<keyword evidence="3" id="KW-1003">Cell membrane</keyword>
<feature type="transmembrane region" description="Helical" evidence="7">
    <location>
        <begin position="277"/>
        <end position="294"/>
    </location>
</feature>
<evidence type="ECO:0000256" key="6">
    <source>
        <dbReference type="ARBA" id="ARBA00023136"/>
    </source>
</evidence>
<dbReference type="InterPro" id="IPR011701">
    <property type="entry name" value="MFS"/>
</dbReference>
<dbReference type="GO" id="GO:0005886">
    <property type="term" value="C:plasma membrane"/>
    <property type="evidence" value="ECO:0007669"/>
    <property type="project" value="UniProtKB-SubCell"/>
</dbReference>
<proteinExistence type="predicted"/>
<gene>
    <name evidence="9" type="ORF">IAB71_10110</name>
</gene>
<dbReference type="AlphaFoldDB" id="A0A9D1TAZ5"/>
<feature type="domain" description="Major facilitator superfamily (MFS) profile" evidence="8">
    <location>
        <begin position="8"/>
        <end position="391"/>
    </location>
</feature>
<evidence type="ECO:0000313" key="9">
    <source>
        <dbReference type="EMBL" id="HIV26111.1"/>
    </source>
</evidence>
<feature type="transmembrane region" description="Helical" evidence="7">
    <location>
        <begin position="211"/>
        <end position="232"/>
    </location>
</feature>
<evidence type="ECO:0000256" key="4">
    <source>
        <dbReference type="ARBA" id="ARBA00022692"/>
    </source>
</evidence>
<dbReference type="Pfam" id="PF07690">
    <property type="entry name" value="MFS_1"/>
    <property type="match status" value="1"/>
</dbReference>
<feature type="transmembrane region" description="Helical" evidence="7">
    <location>
        <begin position="137"/>
        <end position="159"/>
    </location>
</feature>
<evidence type="ECO:0000256" key="1">
    <source>
        <dbReference type="ARBA" id="ARBA00004651"/>
    </source>
</evidence>
<protein>
    <submittedName>
        <fullName evidence="9">MFS transporter</fullName>
    </submittedName>
</protein>
<evidence type="ECO:0000256" key="2">
    <source>
        <dbReference type="ARBA" id="ARBA00022448"/>
    </source>
</evidence>
<feature type="transmembrane region" description="Helical" evidence="7">
    <location>
        <begin position="244"/>
        <end position="265"/>
    </location>
</feature>
<accession>A0A9D1TAZ5</accession>
<dbReference type="InterPro" id="IPR050189">
    <property type="entry name" value="MFS_Efflux_Transporters"/>
</dbReference>
<evidence type="ECO:0000259" key="8">
    <source>
        <dbReference type="PROSITE" id="PS50850"/>
    </source>
</evidence>
<evidence type="ECO:0000256" key="5">
    <source>
        <dbReference type="ARBA" id="ARBA00022989"/>
    </source>
</evidence>
<feature type="transmembrane region" description="Helical" evidence="7">
    <location>
        <begin position="343"/>
        <end position="363"/>
    </location>
</feature>